<dbReference type="Gene3D" id="2.40.50.140">
    <property type="entry name" value="Nucleic acid-binding proteins"/>
    <property type="match status" value="2"/>
</dbReference>
<dbReference type="InterPro" id="IPR008991">
    <property type="entry name" value="Translation_prot_SH3-like_sf"/>
</dbReference>
<dbReference type="NCBIfam" id="TIGR00038">
    <property type="entry name" value="efp"/>
    <property type="match status" value="1"/>
</dbReference>
<dbReference type="Pfam" id="PF09285">
    <property type="entry name" value="Elong-fact-P_C"/>
    <property type="match status" value="1"/>
</dbReference>
<dbReference type="PIRSF" id="PIRSF005901">
    <property type="entry name" value="EF-P"/>
    <property type="match status" value="1"/>
</dbReference>
<proteinExistence type="inferred from homology"/>
<gene>
    <name evidence="8 13" type="primary">efp</name>
    <name evidence="13" type="ORF">CRV12_01690</name>
</gene>
<dbReference type="CDD" id="cd04470">
    <property type="entry name" value="S1_EF-P_repeat_1"/>
    <property type="match status" value="1"/>
</dbReference>
<comment type="function">
    <text evidence="8">Involved in peptide bond synthesis. Alleviates ribosome stalling that occurs when 3 or more consecutive Pro residues or the sequence PPG is present in a protein, possibly by augmenting the peptidyl transferase activity of the ribosome. Modification of Lys-34 is required for alleviation.</text>
</comment>
<protein>
    <recommendedName>
        <fullName evidence="8 9">Elongation factor P</fullName>
        <shortName evidence="8">EF-P</shortName>
    </recommendedName>
</protein>
<evidence type="ECO:0000256" key="6">
    <source>
        <dbReference type="ARBA" id="ARBA00022917"/>
    </source>
</evidence>
<sequence>MLTYFSNDFRIGLKIIFENEPYAIESSEFVKPGKGQAFVRVKMRRLLTGARIEKTFKSTDSLQCADVKDINLIYLYNDNDFFYFMHPKNFEHFQINKKNMGESIKWMQTNLECTVTLWNNTPIIVQPPKFIEIKIINTDPGLKGDTVVSGGKLATLITGAVIKVPLFIKTGEIIKVNTRSGEYVSRIK</sequence>
<comment type="caution">
    <text evidence="13">The sequence shown here is derived from an EMBL/GenBank/DDBJ whole genome shotgun (WGS) entry which is preliminary data.</text>
</comment>
<name>A0A2P5T032_9GAMM</name>
<evidence type="ECO:0000256" key="8">
    <source>
        <dbReference type="HAMAP-Rule" id="MF_00141"/>
    </source>
</evidence>
<dbReference type="InterPro" id="IPR012340">
    <property type="entry name" value="NA-bd_OB-fold"/>
</dbReference>
<feature type="modified residue" description="N6-(3,6-diaminohexanoyl)-5-hydroxylysine" evidence="8">
    <location>
        <position position="34"/>
    </location>
</feature>
<dbReference type="OrthoDB" id="9801844at2"/>
<dbReference type="UniPathway" id="UPA00345"/>
<dbReference type="Gene3D" id="2.30.30.30">
    <property type="match status" value="1"/>
</dbReference>
<dbReference type="EMBL" id="PDKT01000002">
    <property type="protein sequence ID" value="PPI87910.1"/>
    <property type="molecule type" value="Genomic_DNA"/>
</dbReference>
<dbReference type="SUPFAM" id="SSF50104">
    <property type="entry name" value="Translation proteins SH3-like domain"/>
    <property type="match status" value="1"/>
</dbReference>
<dbReference type="SMART" id="SM00841">
    <property type="entry name" value="Elong-fact-P_C"/>
    <property type="match status" value="1"/>
</dbReference>
<comment type="PTM">
    <text evidence="8">May be beta-lysylated on the epsilon-amino group of Lys-34 by the combined action of EpmA and EpmB, and then hydroxylated on the C5 position of the same residue by EpmC (if this protein is present). Lysylation is critical for the stimulatory effect of EF-P on peptide-bond formation. The lysylation moiety may extend toward the peptidyltransferase center and stabilize the terminal 3-CCA end of the tRNA. Hydroxylation of the C5 position on Lys-34 may allow additional potential stabilizing hydrogen-bond interactions with the P-tRNA.</text>
</comment>
<evidence type="ECO:0000313" key="14">
    <source>
        <dbReference type="Proteomes" id="UP000296153"/>
    </source>
</evidence>
<dbReference type="InterPro" id="IPR015365">
    <property type="entry name" value="Elong-fact-P_C"/>
</dbReference>
<evidence type="ECO:0000259" key="11">
    <source>
        <dbReference type="SMART" id="SM00841"/>
    </source>
</evidence>
<evidence type="ECO:0000256" key="9">
    <source>
        <dbReference type="NCBIfam" id="TIGR00038"/>
    </source>
</evidence>
<dbReference type="InterPro" id="IPR014722">
    <property type="entry name" value="Rib_uL2_dom2"/>
</dbReference>
<reference evidence="13 14" key="1">
    <citation type="journal article" date="2018" name="Genome Biol. Evol.">
        <title>Cladogenesis and Genomic Streamlining in Extracellular Endosymbionts of Tropical Stink Bugs.</title>
        <authorList>
            <person name="Otero-Bravo A."/>
            <person name="Goffredi S."/>
            <person name="Sabree Z.L."/>
        </authorList>
    </citation>
    <scope>NUCLEOTIDE SEQUENCE [LARGE SCALE GENOMIC DNA]</scope>
    <source>
        <strain evidence="13 14">SoEE</strain>
    </source>
</reference>
<dbReference type="NCBIfam" id="NF001810">
    <property type="entry name" value="PRK00529.1"/>
    <property type="match status" value="1"/>
</dbReference>
<evidence type="ECO:0000256" key="3">
    <source>
        <dbReference type="ARBA" id="ARBA00009479"/>
    </source>
</evidence>
<dbReference type="InterPro" id="IPR013185">
    <property type="entry name" value="Transl_elong_KOW-like"/>
</dbReference>
<dbReference type="FunFam" id="2.30.30.30:FF:000003">
    <property type="entry name" value="Elongation factor P"/>
    <property type="match status" value="1"/>
</dbReference>
<dbReference type="InterPro" id="IPR011768">
    <property type="entry name" value="Transl_elongation_fac_P"/>
</dbReference>
<dbReference type="GO" id="GO:0003746">
    <property type="term" value="F:translation elongation factor activity"/>
    <property type="evidence" value="ECO:0007669"/>
    <property type="project" value="UniProtKB-UniRule"/>
</dbReference>
<comment type="subcellular location">
    <subcellularLocation>
        <location evidence="1 8">Cytoplasm</location>
    </subcellularLocation>
</comment>
<dbReference type="InterPro" id="IPR001059">
    <property type="entry name" value="Transl_elong_P/YeiP_cen"/>
</dbReference>
<keyword evidence="4 8" id="KW-0963">Cytoplasm</keyword>
<organism evidence="13 14">
    <name type="scientific">Candidatus Pantoea edessiphila</name>
    <dbReference type="NCBI Taxonomy" id="2044610"/>
    <lineage>
        <taxon>Bacteria</taxon>
        <taxon>Pseudomonadati</taxon>
        <taxon>Pseudomonadota</taxon>
        <taxon>Gammaproteobacteria</taxon>
        <taxon>Enterobacterales</taxon>
        <taxon>Erwiniaceae</taxon>
        <taxon>Pantoea</taxon>
    </lineage>
</organism>
<evidence type="ECO:0000256" key="5">
    <source>
        <dbReference type="ARBA" id="ARBA00022768"/>
    </source>
</evidence>
<dbReference type="PANTHER" id="PTHR30053">
    <property type="entry name" value="ELONGATION FACTOR P"/>
    <property type="match status" value="1"/>
</dbReference>
<dbReference type="GO" id="GO:0005829">
    <property type="term" value="C:cytosol"/>
    <property type="evidence" value="ECO:0007669"/>
    <property type="project" value="UniProtKB-ARBA"/>
</dbReference>
<dbReference type="Pfam" id="PF01132">
    <property type="entry name" value="EFP"/>
    <property type="match status" value="1"/>
</dbReference>
<comment type="similarity">
    <text evidence="3 8 10">Belongs to the elongation factor P family.</text>
</comment>
<dbReference type="GO" id="GO:0043043">
    <property type="term" value="P:peptide biosynthetic process"/>
    <property type="evidence" value="ECO:0007669"/>
    <property type="project" value="InterPro"/>
</dbReference>
<accession>A0A2P5T032</accession>
<feature type="domain" description="Translation elongation factor P/YeiP central" evidence="12">
    <location>
        <begin position="69"/>
        <end position="123"/>
    </location>
</feature>
<dbReference type="PROSITE" id="PS01275">
    <property type="entry name" value="EFP"/>
    <property type="match status" value="1"/>
</dbReference>
<evidence type="ECO:0000256" key="2">
    <source>
        <dbReference type="ARBA" id="ARBA00004815"/>
    </source>
</evidence>
<evidence type="ECO:0000256" key="10">
    <source>
        <dbReference type="RuleBase" id="RU004389"/>
    </source>
</evidence>
<dbReference type="InterPro" id="IPR020599">
    <property type="entry name" value="Transl_elong_fac_P/YeiP"/>
</dbReference>
<dbReference type="CDD" id="cd05794">
    <property type="entry name" value="S1_EF-P_repeat_2"/>
    <property type="match status" value="1"/>
</dbReference>
<dbReference type="FunFam" id="2.40.50.140:FF:000004">
    <property type="entry name" value="Elongation factor P"/>
    <property type="match status" value="1"/>
</dbReference>
<keyword evidence="5 8" id="KW-0251">Elongation factor</keyword>
<evidence type="ECO:0000256" key="7">
    <source>
        <dbReference type="ARBA" id="ARBA00023278"/>
    </source>
</evidence>
<dbReference type="PANTHER" id="PTHR30053:SF12">
    <property type="entry name" value="ELONGATION FACTOR P (EF-P) FAMILY PROTEIN"/>
    <property type="match status" value="1"/>
</dbReference>
<comment type="pathway">
    <text evidence="2 8">Protein biosynthesis; polypeptide chain elongation.</text>
</comment>
<dbReference type="FunFam" id="2.40.50.140:FF:000009">
    <property type="entry name" value="Elongation factor P"/>
    <property type="match status" value="1"/>
</dbReference>
<evidence type="ECO:0000256" key="1">
    <source>
        <dbReference type="ARBA" id="ARBA00004496"/>
    </source>
</evidence>
<dbReference type="AlphaFoldDB" id="A0A2P5T032"/>
<dbReference type="SMART" id="SM01185">
    <property type="entry name" value="EFP"/>
    <property type="match status" value="1"/>
</dbReference>
<evidence type="ECO:0000256" key="4">
    <source>
        <dbReference type="ARBA" id="ARBA00022490"/>
    </source>
</evidence>
<keyword evidence="6 8" id="KW-0648">Protein biosynthesis</keyword>
<dbReference type="RefSeq" id="WP_136130939.1">
    <property type="nucleotide sequence ID" value="NZ_PDKT01000002.1"/>
</dbReference>
<keyword evidence="7 8" id="KW-0379">Hydroxylation</keyword>
<dbReference type="HAMAP" id="MF_00141">
    <property type="entry name" value="EF_P"/>
    <property type="match status" value="1"/>
</dbReference>
<dbReference type="Proteomes" id="UP000296153">
    <property type="component" value="Unassembled WGS sequence"/>
</dbReference>
<dbReference type="InterPro" id="IPR013852">
    <property type="entry name" value="Transl_elong_P/YeiP_CS"/>
</dbReference>
<dbReference type="SUPFAM" id="SSF50249">
    <property type="entry name" value="Nucleic acid-binding proteins"/>
    <property type="match status" value="2"/>
</dbReference>
<evidence type="ECO:0000313" key="13">
    <source>
        <dbReference type="EMBL" id="PPI87910.1"/>
    </source>
</evidence>
<dbReference type="Pfam" id="PF08207">
    <property type="entry name" value="EFP_N"/>
    <property type="match status" value="1"/>
</dbReference>
<feature type="domain" description="Elongation factor P C-terminal" evidence="11">
    <location>
        <begin position="131"/>
        <end position="186"/>
    </location>
</feature>
<evidence type="ECO:0000259" key="12">
    <source>
        <dbReference type="SMART" id="SM01185"/>
    </source>
</evidence>